<feature type="compositionally biased region" description="Polar residues" evidence="7">
    <location>
        <begin position="435"/>
        <end position="445"/>
    </location>
</feature>
<evidence type="ECO:0000256" key="3">
    <source>
        <dbReference type="ARBA" id="ARBA00022729"/>
    </source>
</evidence>
<dbReference type="InterPro" id="IPR052065">
    <property type="entry name" value="Compl_asym_regulator"/>
</dbReference>
<feature type="domain" description="Spondin-like TSP1" evidence="8">
    <location>
        <begin position="278"/>
        <end position="330"/>
    </location>
</feature>
<evidence type="ECO:0000313" key="9">
    <source>
        <dbReference type="EMBL" id="TRY75710.1"/>
    </source>
</evidence>
<reference evidence="9 10" key="1">
    <citation type="journal article" date="2018" name="Nat. Ecol. Evol.">
        <title>Genomic signatures of mitonuclear coevolution across populations of Tigriopus californicus.</title>
        <authorList>
            <person name="Barreto F.S."/>
            <person name="Watson E.T."/>
            <person name="Lima T.G."/>
            <person name="Willett C.S."/>
            <person name="Edmands S."/>
            <person name="Li W."/>
            <person name="Burton R.S."/>
        </authorList>
    </citation>
    <scope>NUCLEOTIDE SEQUENCE [LARGE SCALE GENOMIC DNA]</scope>
    <source>
        <strain evidence="9 10">San Diego</strain>
    </source>
</reference>
<dbReference type="InterPro" id="IPR000884">
    <property type="entry name" value="TSP1_rpt"/>
</dbReference>
<dbReference type="InterPro" id="IPR044004">
    <property type="entry name" value="TSP1_spondin_dom"/>
</dbReference>
<keyword evidence="3" id="KW-0732">Signal</keyword>
<feature type="compositionally biased region" description="Polar residues" evidence="7">
    <location>
        <begin position="102"/>
        <end position="111"/>
    </location>
</feature>
<dbReference type="InterPro" id="IPR036383">
    <property type="entry name" value="TSP1_rpt_sf"/>
</dbReference>
<dbReference type="AlphaFoldDB" id="A0A553PDF4"/>
<keyword evidence="4" id="KW-0677">Repeat</keyword>
<sequence>MEILEVGRLEVTGLSCYKCGTLADSARNVQDCDPSKRFQVEQCGINEACVVFKRLYKKGSASLRGCYPVSDTLPGLRGAQIFPQRECDFQPKRRSPVKPSERQTSGSTSGGYFQDPLEEEEWSGDTEDFLSLWDSWDKNADEDGNGNEILKRTPRQASQVAPLGQQRMPVSVTKNCQLQRTQTDPSSSIRACICTSNLCNDNPNEGSKSTTALHELTQRFRRQNPGPFLTRLPASRFITEATTNSESRPGDRPQSLSRLNDRLRQFPFFQNSGSPMDCKWSDFTQWSGCSKSCNAGIQTRERHIVMLARNGGKHCEGEDKETRFCNIQQCPPTPEVICPTVNVLGATYARCDGEYRISSESVEWAPDRPVFKHVGKDRYIFWNAGGLGWSIGKRDYLTTGSHWHRSGLDSDEPWQGPWERGVVVECVKDKPSLSRAENSPASPTLNPDILNDRANRRPVQSLQGLIEQTTTYDLPLSI</sequence>
<evidence type="ECO:0000256" key="7">
    <source>
        <dbReference type="SAM" id="MobiDB-lite"/>
    </source>
</evidence>
<protein>
    <recommendedName>
        <fullName evidence="8">Spondin-like TSP1 domain-containing protein</fullName>
    </recommendedName>
</protein>
<name>A0A553PDF4_TIGCA</name>
<comment type="subcellular location">
    <subcellularLocation>
        <location evidence="1">Secreted</location>
    </subcellularLocation>
</comment>
<dbReference type="EMBL" id="VCGU01000005">
    <property type="protein sequence ID" value="TRY75710.1"/>
    <property type="molecule type" value="Genomic_DNA"/>
</dbReference>
<dbReference type="SMART" id="SM00209">
    <property type="entry name" value="TSP1"/>
    <property type="match status" value="1"/>
</dbReference>
<evidence type="ECO:0000259" key="8">
    <source>
        <dbReference type="Pfam" id="PF19028"/>
    </source>
</evidence>
<dbReference type="PROSITE" id="PS50092">
    <property type="entry name" value="TSP1"/>
    <property type="match status" value="1"/>
</dbReference>
<evidence type="ECO:0000256" key="5">
    <source>
        <dbReference type="ARBA" id="ARBA00023157"/>
    </source>
</evidence>
<feature type="region of interest" description="Disordered" evidence="7">
    <location>
        <begin position="88"/>
        <end position="120"/>
    </location>
</feature>
<accession>A0A553PDF4</accession>
<keyword evidence="2" id="KW-0964">Secreted</keyword>
<comment type="caution">
    <text evidence="9">The sequence shown here is derived from an EMBL/GenBank/DDBJ whole genome shotgun (WGS) entry which is preliminary data.</text>
</comment>
<organism evidence="9 10">
    <name type="scientific">Tigriopus californicus</name>
    <name type="common">Marine copepod</name>
    <dbReference type="NCBI Taxonomy" id="6832"/>
    <lineage>
        <taxon>Eukaryota</taxon>
        <taxon>Metazoa</taxon>
        <taxon>Ecdysozoa</taxon>
        <taxon>Arthropoda</taxon>
        <taxon>Crustacea</taxon>
        <taxon>Multicrustacea</taxon>
        <taxon>Hexanauplia</taxon>
        <taxon>Copepoda</taxon>
        <taxon>Harpacticoida</taxon>
        <taxon>Harpacticidae</taxon>
        <taxon>Tigriopus</taxon>
    </lineage>
</organism>
<dbReference type="Gene3D" id="2.20.100.10">
    <property type="entry name" value="Thrombospondin type-1 (TSP1) repeat"/>
    <property type="match status" value="1"/>
</dbReference>
<evidence type="ECO:0000256" key="6">
    <source>
        <dbReference type="ARBA" id="ARBA00023180"/>
    </source>
</evidence>
<gene>
    <name evidence="9" type="ORF">TCAL_01259</name>
</gene>
<evidence type="ECO:0000313" key="10">
    <source>
        <dbReference type="Proteomes" id="UP000318571"/>
    </source>
</evidence>
<proteinExistence type="predicted"/>
<dbReference type="Pfam" id="PF19028">
    <property type="entry name" value="TSP1_spondin"/>
    <property type="match status" value="1"/>
</dbReference>
<dbReference type="SUPFAM" id="SSF82895">
    <property type="entry name" value="TSP-1 type 1 repeat"/>
    <property type="match status" value="1"/>
</dbReference>
<feature type="region of interest" description="Disordered" evidence="7">
    <location>
        <begin position="431"/>
        <end position="451"/>
    </location>
</feature>
<dbReference type="Proteomes" id="UP000318571">
    <property type="component" value="Chromosome 2"/>
</dbReference>
<keyword evidence="6" id="KW-0325">Glycoprotein</keyword>
<keyword evidence="10" id="KW-1185">Reference proteome</keyword>
<dbReference type="PANTHER" id="PTHR22906">
    <property type="entry name" value="PROPERDIN"/>
    <property type="match status" value="1"/>
</dbReference>
<dbReference type="PANTHER" id="PTHR22906:SF43">
    <property type="entry name" value="PROPERDIN"/>
    <property type="match status" value="1"/>
</dbReference>
<evidence type="ECO:0000256" key="2">
    <source>
        <dbReference type="ARBA" id="ARBA00022525"/>
    </source>
</evidence>
<evidence type="ECO:0000256" key="1">
    <source>
        <dbReference type="ARBA" id="ARBA00004613"/>
    </source>
</evidence>
<keyword evidence="5" id="KW-1015">Disulfide bond</keyword>
<evidence type="ECO:0000256" key="4">
    <source>
        <dbReference type="ARBA" id="ARBA00022737"/>
    </source>
</evidence>